<keyword evidence="1" id="KW-0472">Membrane</keyword>
<name>A0A1N7SAT4_9BURK</name>
<dbReference type="EMBL" id="CYGX02000047">
    <property type="protein sequence ID" value="SIT44507.1"/>
    <property type="molecule type" value="Genomic_DNA"/>
</dbReference>
<sequence length="87" mass="10500">MLRKRNRSVPTRLLFLCPMYAFCYITWQLLAKLDTQGSQPYINIRLVQKIRNPWRSFDEKVASRSRSTGRICRRRTCSEQCDPVRYR</sequence>
<organism evidence="2 3">
    <name type="scientific">Paraburkholderia ribeironis</name>
    <dbReference type="NCBI Taxonomy" id="1247936"/>
    <lineage>
        <taxon>Bacteria</taxon>
        <taxon>Pseudomonadati</taxon>
        <taxon>Pseudomonadota</taxon>
        <taxon>Betaproteobacteria</taxon>
        <taxon>Burkholderiales</taxon>
        <taxon>Burkholderiaceae</taxon>
        <taxon>Paraburkholderia</taxon>
    </lineage>
</organism>
<evidence type="ECO:0000256" key="1">
    <source>
        <dbReference type="SAM" id="Phobius"/>
    </source>
</evidence>
<proteinExistence type="predicted"/>
<dbReference type="STRING" id="1247936.BN2475_470217"/>
<evidence type="ECO:0000313" key="2">
    <source>
        <dbReference type="EMBL" id="SIT44507.1"/>
    </source>
</evidence>
<protein>
    <submittedName>
        <fullName evidence="2">Uncharacterized protein</fullName>
    </submittedName>
</protein>
<keyword evidence="3" id="KW-1185">Reference proteome</keyword>
<dbReference type="Proteomes" id="UP000187012">
    <property type="component" value="Unassembled WGS sequence"/>
</dbReference>
<feature type="transmembrane region" description="Helical" evidence="1">
    <location>
        <begin position="12"/>
        <end position="30"/>
    </location>
</feature>
<reference evidence="2 3" key="1">
    <citation type="submission" date="2016-12" db="EMBL/GenBank/DDBJ databases">
        <authorList>
            <person name="Song W.-J."/>
            <person name="Kurnit D.M."/>
        </authorList>
    </citation>
    <scope>NUCLEOTIDE SEQUENCE [LARGE SCALE GENOMIC DNA]</scope>
    <source>
        <strain evidence="2 3">STM7296</strain>
    </source>
</reference>
<dbReference type="AlphaFoldDB" id="A0A1N7SAT4"/>
<accession>A0A1N7SAT4</accession>
<gene>
    <name evidence="2" type="ORF">BN2475_470217</name>
</gene>
<evidence type="ECO:0000313" key="3">
    <source>
        <dbReference type="Proteomes" id="UP000187012"/>
    </source>
</evidence>
<keyword evidence="1" id="KW-0812">Transmembrane</keyword>
<keyword evidence="1" id="KW-1133">Transmembrane helix</keyword>